<dbReference type="KEGG" id="tad:TRIADDRAFT_55377"/>
<feature type="transmembrane region" description="Helical" evidence="1">
    <location>
        <begin position="41"/>
        <end position="61"/>
    </location>
</feature>
<dbReference type="RefSeq" id="XP_002111895.1">
    <property type="nucleotide sequence ID" value="XM_002111859.1"/>
</dbReference>
<feature type="transmembrane region" description="Helical" evidence="1">
    <location>
        <begin position="160"/>
        <end position="180"/>
    </location>
</feature>
<gene>
    <name evidence="2" type="ORF">TRIADDRAFT_55377</name>
</gene>
<name>B3RUQ8_TRIAD</name>
<organism evidence="2 3">
    <name type="scientific">Trichoplax adhaerens</name>
    <name type="common">Trichoplax reptans</name>
    <dbReference type="NCBI Taxonomy" id="10228"/>
    <lineage>
        <taxon>Eukaryota</taxon>
        <taxon>Metazoa</taxon>
        <taxon>Placozoa</taxon>
        <taxon>Uniplacotomia</taxon>
        <taxon>Trichoplacea</taxon>
        <taxon>Trichoplacidae</taxon>
        <taxon>Trichoplax</taxon>
    </lineage>
</organism>
<keyword evidence="1" id="KW-1133">Transmembrane helix</keyword>
<sequence>MGTSNLPEYIHLRLVSRYKYEGTSNRLRRFTYQSAHNSRLWIRYVSLYIVGMTGFMVSTWLQGSPYNFLPVPVLHDLPFPHAIYTLFLIIGSIFGCLTIIVIIPLLHCGGEEVENSIAYRDEKILKYTETELIFRLSWYIDKLSKSISRLAHDIFDIQTWWKFITMLIILLCCVPFAIINKISLEYYAFRKADVIAYRLCQKFHCHGKELSHSKAFIKAVLYIISVLYCSMAMFLIYFTLQLLIRILITSTAFIIAHSNFFSAYLAPIFPFIYFTRQALRGYSADKILLSKNILDLQDEIQSDIDDYLSNDDGQMEILFIVTPKGVEVDLPIRLENLREVIRARLELLAMECDTEFRYEQQCILVKFQLDKIDENGSKIYDVEFSRFNNDLSDLRQKIMVELSDQHVDALQLSLKPFYYNVKSTSDENTEVGIPIEFYYHLSNHASRLTTTSRQVISRIFAIGCIATCFITAVASFNIINNITTLSNALSGTIISHITMMSSMAYLTDAALNDDQKQSLLKKYIMDYILGYNFFYTRVREIHEL</sequence>
<evidence type="ECO:0000256" key="1">
    <source>
        <dbReference type="SAM" id="Phobius"/>
    </source>
</evidence>
<feature type="transmembrane region" description="Helical" evidence="1">
    <location>
        <begin position="81"/>
        <end position="103"/>
    </location>
</feature>
<dbReference type="Proteomes" id="UP000009022">
    <property type="component" value="Unassembled WGS sequence"/>
</dbReference>
<evidence type="ECO:0000313" key="3">
    <source>
        <dbReference type="Proteomes" id="UP000009022"/>
    </source>
</evidence>
<feature type="transmembrane region" description="Helical" evidence="1">
    <location>
        <begin position="485"/>
        <end position="506"/>
    </location>
</feature>
<dbReference type="GeneID" id="6752615"/>
<accession>B3RUQ8</accession>
<dbReference type="HOGENOM" id="CLU_500922_0_0_1"/>
<feature type="transmembrane region" description="Helical" evidence="1">
    <location>
        <begin position="219"/>
        <end position="240"/>
    </location>
</feature>
<keyword evidence="1" id="KW-0472">Membrane</keyword>
<keyword evidence="1" id="KW-0812">Transmembrane</keyword>
<feature type="transmembrane region" description="Helical" evidence="1">
    <location>
        <begin position="246"/>
        <end position="274"/>
    </location>
</feature>
<evidence type="ECO:0000313" key="2">
    <source>
        <dbReference type="EMBL" id="EDV25862.1"/>
    </source>
</evidence>
<proteinExistence type="predicted"/>
<dbReference type="EMBL" id="DS985244">
    <property type="protein sequence ID" value="EDV25862.1"/>
    <property type="molecule type" value="Genomic_DNA"/>
</dbReference>
<feature type="transmembrane region" description="Helical" evidence="1">
    <location>
        <begin position="455"/>
        <end position="479"/>
    </location>
</feature>
<reference evidence="2 3" key="1">
    <citation type="journal article" date="2008" name="Nature">
        <title>The Trichoplax genome and the nature of placozoans.</title>
        <authorList>
            <person name="Srivastava M."/>
            <person name="Begovic E."/>
            <person name="Chapman J."/>
            <person name="Putnam N.H."/>
            <person name="Hellsten U."/>
            <person name="Kawashima T."/>
            <person name="Kuo A."/>
            <person name="Mitros T."/>
            <person name="Salamov A."/>
            <person name="Carpenter M.L."/>
            <person name="Signorovitch A.Y."/>
            <person name="Moreno M.A."/>
            <person name="Kamm K."/>
            <person name="Grimwood J."/>
            <person name="Schmutz J."/>
            <person name="Shapiro H."/>
            <person name="Grigoriev I.V."/>
            <person name="Buss L.W."/>
            <person name="Schierwater B."/>
            <person name="Dellaporta S.L."/>
            <person name="Rokhsar D.S."/>
        </authorList>
    </citation>
    <scope>NUCLEOTIDE SEQUENCE [LARGE SCALE GENOMIC DNA]</scope>
    <source>
        <strain evidence="2 3">Grell-BS-1999</strain>
    </source>
</reference>
<dbReference type="CTD" id="6752615"/>
<dbReference type="InParanoid" id="B3RUQ8"/>
<dbReference type="AlphaFoldDB" id="B3RUQ8"/>
<protein>
    <submittedName>
        <fullName evidence="2">Uncharacterized protein</fullName>
    </submittedName>
</protein>
<keyword evidence="3" id="KW-1185">Reference proteome</keyword>
<dbReference type="PhylomeDB" id="B3RUQ8"/>